<reference evidence="3" key="1">
    <citation type="submission" date="2022-10" db="EMBL/GenBank/DDBJ databases">
        <title>Genome assembly of Pristionchus species.</title>
        <authorList>
            <person name="Yoshida K."/>
            <person name="Sommer R.J."/>
        </authorList>
    </citation>
    <scope>NUCLEOTIDE SEQUENCE [LARGE SCALE GENOMIC DNA]</scope>
    <source>
        <strain evidence="3">RS5460</strain>
    </source>
</reference>
<sequence>SAETPLATVEDWTRKTFEFSNQSTDLLAPVFSRTFDSMSIILKDAEPFLIQRSLRSLDFELSNCFQFEDSEEPSIRYLMFGVIESLHLTLAHLTDETEDVFERAVSTIDEWKKKSADFSNGSVDLLATVISRAFEMMLAIVKNIDLCHILRALGSLDFERSQSLCFENINELSIRSLKYGIIESIYLTLLYMIQKKYQTNACEDIPSEENHIPIPLNSLQSSNLNSTDQHGLLFTVVPKEEPIDNPILYGDQPFGQDFTGDEWNSKQILNETMIVPRKKRSSCSGISKSKRVKMDKEDSMENGTERSEMACPECLIRPKTAYGYIRHLRDHHKTTLMAKGIYLLCACGFRYNTQNDQKKHDKSCSGKEFTRHKLNED</sequence>
<dbReference type="Proteomes" id="UP001328107">
    <property type="component" value="Unassembled WGS sequence"/>
</dbReference>
<proteinExistence type="predicted"/>
<keyword evidence="3" id="KW-1185">Reference proteome</keyword>
<name>A0AAN5CTT8_9BILA</name>
<evidence type="ECO:0000313" key="2">
    <source>
        <dbReference type="EMBL" id="GMR50603.1"/>
    </source>
</evidence>
<evidence type="ECO:0000256" key="1">
    <source>
        <dbReference type="SAM" id="MobiDB-lite"/>
    </source>
</evidence>
<protein>
    <submittedName>
        <fullName evidence="2">Uncharacterized protein</fullName>
    </submittedName>
</protein>
<gene>
    <name evidence="2" type="ORF">PMAYCL1PPCAC_20798</name>
</gene>
<feature type="non-terminal residue" evidence="2">
    <location>
        <position position="1"/>
    </location>
</feature>
<organism evidence="2 3">
    <name type="scientific">Pristionchus mayeri</name>
    <dbReference type="NCBI Taxonomy" id="1317129"/>
    <lineage>
        <taxon>Eukaryota</taxon>
        <taxon>Metazoa</taxon>
        <taxon>Ecdysozoa</taxon>
        <taxon>Nematoda</taxon>
        <taxon>Chromadorea</taxon>
        <taxon>Rhabditida</taxon>
        <taxon>Rhabditina</taxon>
        <taxon>Diplogasteromorpha</taxon>
        <taxon>Diplogasteroidea</taxon>
        <taxon>Neodiplogasteridae</taxon>
        <taxon>Pristionchus</taxon>
    </lineage>
</organism>
<feature type="region of interest" description="Disordered" evidence="1">
    <location>
        <begin position="285"/>
        <end position="304"/>
    </location>
</feature>
<comment type="caution">
    <text evidence="2">The sequence shown here is derived from an EMBL/GenBank/DDBJ whole genome shotgun (WGS) entry which is preliminary data.</text>
</comment>
<accession>A0AAN5CTT8</accession>
<dbReference type="AlphaFoldDB" id="A0AAN5CTT8"/>
<dbReference type="EMBL" id="BTRK01000004">
    <property type="protein sequence ID" value="GMR50603.1"/>
    <property type="molecule type" value="Genomic_DNA"/>
</dbReference>
<evidence type="ECO:0000313" key="3">
    <source>
        <dbReference type="Proteomes" id="UP001328107"/>
    </source>
</evidence>
<feature type="compositionally biased region" description="Basic and acidic residues" evidence="1">
    <location>
        <begin position="292"/>
        <end position="304"/>
    </location>
</feature>